<dbReference type="AlphaFoldDB" id="A0A3B1CDZ2"/>
<dbReference type="GO" id="GO:0003677">
    <property type="term" value="F:DNA binding"/>
    <property type="evidence" value="ECO:0007669"/>
    <property type="project" value="InterPro"/>
</dbReference>
<dbReference type="InterPro" id="IPR059106">
    <property type="entry name" value="WHD_MalT"/>
</dbReference>
<dbReference type="PANTHER" id="PTHR35807">
    <property type="entry name" value="TRANSCRIPTIONAL REGULATOR REDD-RELATED"/>
    <property type="match status" value="1"/>
</dbReference>
<feature type="domain" description="Bacterial transcriptional activator" evidence="1">
    <location>
        <begin position="920"/>
        <end position="1067"/>
    </location>
</feature>
<dbReference type="Gene3D" id="1.10.10.10">
    <property type="entry name" value="Winged helix-like DNA-binding domain superfamily/Winged helix DNA-binding domain"/>
    <property type="match status" value="1"/>
</dbReference>
<dbReference type="Pfam" id="PF25873">
    <property type="entry name" value="WHD_MalT"/>
    <property type="match status" value="1"/>
</dbReference>
<dbReference type="SMART" id="SM01043">
    <property type="entry name" value="BTAD"/>
    <property type="match status" value="1"/>
</dbReference>
<evidence type="ECO:0000259" key="1">
    <source>
        <dbReference type="SMART" id="SM01043"/>
    </source>
</evidence>
<proteinExistence type="predicted"/>
<dbReference type="InterPro" id="IPR027417">
    <property type="entry name" value="P-loop_NTPase"/>
</dbReference>
<protein>
    <recommendedName>
        <fullName evidence="1">Bacterial transcriptional activator domain-containing protein</fullName>
    </recommendedName>
</protein>
<dbReference type="InterPro" id="IPR005158">
    <property type="entry name" value="BTAD"/>
</dbReference>
<dbReference type="InterPro" id="IPR036388">
    <property type="entry name" value="WH-like_DNA-bd_sf"/>
</dbReference>
<dbReference type="PANTHER" id="PTHR35807:SF2">
    <property type="entry name" value="TRANSCRIPTIONAL ACTIVATOR DOMAIN"/>
    <property type="match status" value="1"/>
</dbReference>
<name>A0A3B1CDZ2_9ZZZZ</name>
<dbReference type="Gene3D" id="1.25.40.10">
    <property type="entry name" value="Tetratricopeptide repeat domain"/>
    <property type="match status" value="1"/>
</dbReference>
<dbReference type="InterPro" id="IPR051677">
    <property type="entry name" value="AfsR-DnrI-RedD_regulator"/>
</dbReference>
<accession>A0A3B1CDZ2</accession>
<dbReference type="InterPro" id="IPR016032">
    <property type="entry name" value="Sig_transdc_resp-reg_C-effctor"/>
</dbReference>
<dbReference type="SUPFAM" id="SSF52540">
    <property type="entry name" value="P-loop containing nucleoside triphosphate hydrolases"/>
    <property type="match status" value="1"/>
</dbReference>
<gene>
    <name evidence="2" type="ORF">MNBD_NITROSPIRAE01-478</name>
</gene>
<dbReference type="GO" id="GO:0006355">
    <property type="term" value="P:regulation of DNA-templated transcription"/>
    <property type="evidence" value="ECO:0007669"/>
    <property type="project" value="InterPro"/>
</dbReference>
<organism evidence="2">
    <name type="scientific">hydrothermal vent metagenome</name>
    <dbReference type="NCBI Taxonomy" id="652676"/>
    <lineage>
        <taxon>unclassified sequences</taxon>
        <taxon>metagenomes</taxon>
        <taxon>ecological metagenomes</taxon>
    </lineage>
</organism>
<dbReference type="InterPro" id="IPR011990">
    <property type="entry name" value="TPR-like_helical_dom_sf"/>
</dbReference>
<dbReference type="EMBL" id="UOGF01000012">
    <property type="protein sequence ID" value="VAX26452.1"/>
    <property type="molecule type" value="Genomic_DNA"/>
</dbReference>
<sequence>MRPQQQFSASRKTARPFLHKVLARPRLFSLLDDASKQALTTVLAAPGYGKTTLVSSYVASKKALSIWYCVDEGDTDLAGFFVHFTAAIKQATASRRKIIPAYQSENFLNVKAFARRYFNAVYQRFDQPFTLVFDDIHECSSPQWAEVITVAIETLPLNGRIFIIGRQALPRAFSRLQLNRAIYSLGEKNLLFNNKELTQLAGIHQINALSQAQCRHLQEVMAGWGAGLTLLLTRREQIDKKALQSFDTQEALLNYFKNEVLRHLDDQTRAVLYRTCYLPDLPIAHAKQLTQDPRVSDILKKLHDQRYFIYRTTDAAIVYRYHPLFRTLLMAQSQAVLSAQNLEQTLHTSIQLLEQDGALEAAVTLLIQIGDETGLAAFTLRHAKTLLIGKRVQTLMKCLQHIPAERIKASGWLLYWRGNCTAALRPKNARQDFVAAFKFFSAHSDATGQCLSIVGVIDTHMFERNEFISLDPWIVQATQLRTTFDAKASTAALNALSLNMFSTLIHREPGHQDFDLWLARIEKIPLSELPPGLRVRRQLTLTLHRIWQGDFRRAAIHHSILEKQLKNSAEDVAGILWYIIHCCFLWATTDRAEASLAVAKTGLQRIKEYALPLMNIALWTHGAAAALMAHNNEEARRLLQAAEPYVNESGQTHLALYHNLQATYCFRIKDVPAAEYHVEAFFHSAMASGLPFFQAAAHFTQAQCHLLRGDINKARQCLQTSKDIALHTQNYFHQFQIQLLSAILDDSLGHQGSALLCLKDALVLANRYHLLPGLWICEAELTEILALALRQGIESSTALRIIKARRLMPKDPPYEIEAWPWLLRIHTLGRFEVVANGERLASPSRNRPKVFALLKTLIAFGGTEVREELISETVWPDADGDAAHQLFDTTLFRLRKMLGRHNALINREGMLSLNKRVCWLDTWALDRAIHTSSESINNKSTAGDVIKKHEALIHHYYRGDFLQAEEQLPVIMRQRQKIRSKLCHALYQLAAYWLMNKRIKVAEICLKKITTIFPEEEKAYRMLMKLFRLQGRFSDAALSYKACKQSLMIALNVTPSSETELEYRKLPKIRHS</sequence>
<reference evidence="2" key="1">
    <citation type="submission" date="2018-06" db="EMBL/GenBank/DDBJ databases">
        <authorList>
            <person name="Zhirakovskaya E."/>
        </authorList>
    </citation>
    <scope>NUCLEOTIDE SEQUENCE</scope>
</reference>
<evidence type="ECO:0000313" key="2">
    <source>
        <dbReference type="EMBL" id="VAX26452.1"/>
    </source>
</evidence>
<dbReference type="SUPFAM" id="SSF46894">
    <property type="entry name" value="C-terminal effector domain of the bipartite response regulators"/>
    <property type="match status" value="1"/>
</dbReference>
<dbReference type="Pfam" id="PF03704">
    <property type="entry name" value="BTAD"/>
    <property type="match status" value="1"/>
</dbReference>
<dbReference type="SUPFAM" id="SSF48452">
    <property type="entry name" value="TPR-like"/>
    <property type="match status" value="2"/>
</dbReference>